<keyword evidence="9" id="KW-0325">Glycoprotein</keyword>
<organism evidence="13 14">
    <name type="scientific">Helianthus annuus</name>
    <name type="common">Common sunflower</name>
    <dbReference type="NCBI Taxonomy" id="4232"/>
    <lineage>
        <taxon>Eukaryota</taxon>
        <taxon>Viridiplantae</taxon>
        <taxon>Streptophyta</taxon>
        <taxon>Embryophyta</taxon>
        <taxon>Tracheophyta</taxon>
        <taxon>Spermatophyta</taxon>
        <taxon>Magnoliopsida</taxon>
        <taxon>eudicotyledons</taxon>
        <taxon>Gunneridae</taxon>
        <taxon>Pentapetalae</taxon>
        <taxon>asterids</taxon>
        <taxon>campanulids</taxon>
        <taxon>Asterales</taxon>
        <taxon>Asteraceae</taxon>
        <taxon>Asteroideae</taxon>
        <taxon>Heliantheae alliance</taxon>
        <taxon>Heliantheae</taxon>
        <taxon>Helianthus</taxon>
    </lineage>
</organism>
<gene>
    <name evidence="13" type="ORF">HanXRQr2_Chr07g0315311</name>
</gene>
<evidence type="ECO:0000256" key="2">
    <source>
        <dbReference type="ARBA" id="ARBA00009592"/>
    </source>
</evidence>
<dbReference type="InterPro" id="IPR013210">
    <property type="entry name" value="LRR_N_plant-typ"/>
</dbReference>
<keyword evidence="5" id="KW-0732">Signal</keyword>
<evidence type="ECO:0000313" key="13">
    <source>
        <dbReference type="EMBL" id="KAF5800372.1"/>
    </source>
</evidence>
<evidence type="ECO:0000256" key="1">
    <source>
        <dbReference type="ARBA" id="ARBA00004479"/>
    </source>
</evidence>
<evidence type="ECO:0000259" key="11">
    <source>
        <dbReference type="Pfam" id="PF08263"/>
    </source>
</evidence>
<dbReference type="EMBL" id="MNCJ02000322">
    <property type="protein sequence ID" value="KAF5800372.1"/>
    <property type="molecule type" value="Genomic_DNA"/>
</dbReference>
<dbReference type="Pfam" id="PF23598">
    <property type="entry name" value="LRR_14"/>
    <property type="match status" value="1"/>
</dbReference>
<evidence type="ECO:0000313" key="14">
    <source>
        <dbReference type="Proteomes" id="UP000215914"/>
    </source>
</evidence>
<evidence type="ECO:0000256" key="7">
    <source>
        <dbReference type="ARBA" id="ARBA00022989"/>
    </source>
</evidence>
<keyword evidence="14" id="KW-1185">Reference proteome</keyword>
<dbReference type="InterPro" id="IPR032675">
    <property type="entry name" value="LRR_dom_sf"/>
</dbReference>
<dbReference type="EC" id="2.7.11.1" evidence="13"/>
<sequence length="285" mass="31200">MIKGDPQGLLTSWNHSSTDFCQWQGVTCSPRHQRVTHLNLSSGGLIGTLSPSVGNLSFIRVIQLSHSSFSGEIPPEIGRLFRLRELHLRNNSFTGSIPDTITNCSNLQLLSLGNNNLVGKIPDGIGSLSMLSFVSLYGNILQGGVPPFIANLTLLDTLSLSYCQLGGSFPNLFHRLTNLRRLSLAGNNLIGRIPIGTQIQSFNESSFIGNKLCGAPLTNDCVHVDKPDTTSDQKEDGGSHKVDWGLIISIALGFIIGFWGIVVSLMLNRSWRITYFRLLRKLIKV</sequence>
<dbReference type="PANTHER" id="PTHR48065:SF72">
    <property type="entry name" value="LEUCINE-RICH REPEAT-CONTAINING N-TERMINAL PLANT-TYPE DOMAIN-CONTAINING PROTEIN"/>
    <property type="match status" value="1"/>
</dbReference>
<evidence type="ECO:0000256" key="6">
    <source>
        <dbReference type="ARBA" id="ARBA00022737"/>
    </source>
</evidence>
<comment type="similarity">
    <text evidence="2">Belongs to the RLP family.</text>
</comment>
<keyword evidence="13" id="KW-0723">Serine/threonine-protein kinase</keyword>
<keyword evidence="13" id="KW-0808">Transferase</keyword>
<name>A0A9K3IP57_HELAN</name>
<keyword evidence="8 10" id="KW-0472">Membrane</keyword>
<dbReference type="FunFam" id="3.80.10.10:FF:000275">
    <property type="entry name" value="Leucine-rich repeat receptor-like protein kinase"/>
    <property type="match status" value="1"/>
</dbReference>
<keyword evidence="6" id="KW-0677">Repeat</keyword>
<keyword evidence="3" id="KW-0433">Leucine-rich repeat</keyword>
<dbReference type="Gene3D" id="3.80.10.10">
    <property type="entry name" value="Ribonuclease Inhibitor"/>
    <property type="match status" value="2"/>
</dbReference>
<keyword evidence="7 10" id="KW-1133">Transmembrane helix</keyword>
<evidence type="ECO:0000256" key="4">
    <source>
        <dbReference type="ARBA" id="ARBA00022692"/>
    </source>
</evidence>
<keyword evidence="13" id="KW-0418">Kinase</keyword>
<protein>
    <submittedName>
        <fullName evidence="13">Non-specific serine/threonine protein kinase</fullName>
        <ecNumber evidence="13">2.7.11.1</ecNumber>
    </submittedName>
</protein>
<evidence type="ECO:0000256" key="5">
    <source>
        <dbReference type="ARBA" id="ARBA00022729"/>
    </source>
</evidence>
<evidence type="ECO:0000259" key="12">
    <source>
        <dbReference type="Pfam" id="PF23598"/>
    </source>
</evidence>
<dbReference type="PANTHER" id="PTHR48065">
    <property type="entry name" value="OS10G0469600 PROTEIN"/>
    <property type="match status" value="1"/>
</dbReference>
<feature type="transmembrane region" description="Helical" evidence="10">
    <location>
        <begin position="244"/>
        <end position="267"/>
    </location>
</feature>
<reference evidence="13" key="2">
    <citation type="submission" date="2020-06" db="EMBL/GenBank/DDBJ databases">
        <title>Helianthus annuus Genome sequencing and assembly Release 2.</title>
        <authorList>
            <person name="Gouzy J."/>
            <person name="Langlade N."/>
            <person name="Munos S."/>
        </authorList>
    </citation>
    <scope>NUCLEOTIDE SEQUENCE</scope>
    <source>
        <tissue evidence="13">Leaves</tissue>
    </source>
</reference>
<reference evidence="13" key="1">
    <citation type="journal article" date="2017" name="Nature">
        <title>The sunflower genome provides insights into oil metabolism, flowering and Asterid evolution.</title>
        <authorList>
            <person name="Badouin H."/>
            <person name="Gouzy J."/>
            <person name="Grassa C.J."/>
            <person name="Murat F."/>
            <person name="Staton S.E."/>
            <person name="Cottret L."/>
            <person name="Lelandais-Briere C."/>
            <person name="Owens G.L."/>
            <person name="Carrere S."/>
            <person name="Mayjonade B."/>
            <person name="Legrand L."/>
            <person name="Gill N."/>
            <person name="Kane N.C."/>
            <person name="Bowers J.E."/>
            <person name="Hubner S."/>
            <person name="Bellec A."/>
            <person name="Berard A."/>
            <person name="Berges H."/>
            <person name="Blanchet N."/>
            <person name="Boniface M.C."/>
            <person name="Brunel D."/>
            <person name="Catrice O."/>
            <person name="Chaidir N."/>
            <person name="Claudel C."/>
            <person name="Donnadieu C."/>
            <person name="Faraut T."/>
            <person name="Fievet G."/>
            <person name="Helmstetter N."/>
            <person name="King M."/>
            <person name="Knapp S.J."/>
            <person name="Lai Z."/>
            <person name="Le Paslier M.C."/>
            <person name="Lippi Y."/>
            <person name="Lorenzon L."/>
            <person name="Mandel J.R."/>
            <person name="Marage G."/>
            <person name="Marchand G."/>
            <person name="Marquand E."/>
            <person name="Bret-Mestries E."/>
            <person name="Morien E."/>
            <person name="Nambeesan S."/>
            <person name="Nguyen T."/>
            <person name="Pegot-Espagnet P."/>
            <person name="Pouilly N."/>
            <person name="Raftis F."/>
            <person name="Sallet E."/>
            <person name="Schiex T."/>
            <person name="Thomas J."/>
            <person name="Vandecasteele C."/>
            <person name="Vares D."/>
            <person name="Vear F."/>
            <person name="Vautrin S."/>
            <person name="Crespi M."/>
            <person name="Mangin B."/>
            <person name="Burke J.M."/>
            <person name="Salse J."/>
            <person name="Munos S."/>
            <person name="Vincourt P."/>
            <person name="Rieseberg L.H."/>
            <person name="Langlade N.B."/>
        </authorList>
    </citation>
    <scope>NUCLEOTIDE SEQUENCE</scope>
    <source>
        <tissue evidence="13">Leaves</tissue>
    </source>
</reference>
<dbReference type="GO" id="GO:0016020">
    <property type="term" value="C:membrane"/>
    <property type="evidence" value="ECO:0007669"/>
    <property type="project" value="UniProtKB-SubCell"/>
</dbReference>
<dbReference type="InterPro" id="IPR055414">
    <property type="entry name" value="LRR_R13L4/SHOC2-like"/>
</dbReference>
<keyword evidence="4 10" id="KW-0812">Transmembrane</keyword>
<dbReference type="Pfam" id="PF08263">
    <property type="entry name" value="LRRNT_2"/>
    <property type="match status" value="1"/>
</dbReference>
<evidence type="ECO:0000256" key="8">
    <source>
        <dbReference type="ARBA" id="ARBA00023136"/>
    </source>
</evidence>
<comment type="caution">
    <text evidence="13">The sequence shown here is derived from an EMBL/GenBank/DDBJ whole genome shotgun (WGS) entry which is preliminary data.</text>
</comment>
<dbReference type="AlphaFoldDB" id="A0A9K3IP57"/>
<proteinExistence type="inferred from homology"/>
<evidence type="ECO:0000256" key="10">
    <source>
        <dbReference type="SAM" id="Phobius"/>
    </source>
</evidence>
<comment type="subcellular location">
    <subcellularLocation>
        <location evidence="1">Membrane</location>
        <topology evidence="1">Single-pass type I membrane protein</topology>
    </subcellularLocation>
</comment>
<evidence type="ECO:0000256" key="3">
    <source>
        <dbReference type="ARBA" id="ARBA00022614"/>
    </source>
</evidence>
<evidence type="ECO:0000256" key="9">
    <source>
        <dbReference type="ARBA" id="ARBA00023180"/>
    </source>
</evidence>
<dbReference type="Proteomes" id="UP000215914">
    <property type="component" value="Unassembled WGS sequence"/>
</dbReference>
<dbReference type="SUPFAM" id="SSF52058">
    <property type="entry name" value="L domain-like"/>
    <property type="match status" value="1"/>
</dbReference>
<dbReference type="GO" id="GO:0004674">
    <property type="term" value="F:protein serine/threonine kinase activity"/>
    <property type="evidence" value="ECO:0007669"/>
    <property type="project" value="UniProtKB-KW"/>
</dbReference>
<feature type="domain" description="Disease resistance R13L4/SHOC-2-like LRR" evidence="12">
    <location>
        <begin position="50"/>
        <end position="184"/>
    </location>
</feature>
<dbReference type="Gramene" id="mRNA:HanXRQr2_Chr07g0315311">
    <property type="protein sequence ID" value="mRNA:HanXRQr2_Chr07g0315311"/>
    <property type="gene ID" value="HanXRQr2_Chr07g0315311"/>
</dbReference>
<accession>A0A9K3IP57</accession>
<feature type="domain" description="Leucine-rich repeat-containing N-terminal plant-type" evidence="11">
    <location>
        <begin position="5"/>
        <end position="29"/>
    </location>
</feature>